<evidence type="ECO:0000313" key="3">
    <source>
        <dbReference type="Proteomes" id="UP001266305"/>
    </source>
</evidence>
<feature type="region of interest" description="Disordered" evidence="1">
    <location>
        <begin position="1"/>
        <end position="104"/>
    </location>
</feature>
<dbReference type="EMBL" id="JASSZA010000012">
    <property type="protein sequence ID" value="KAK2095902.1"/>
    <property type="molecule type" value="Genomic_DNA"/>
</dbReference>
<keyword evidence="3" id="KW-1185">Reference proteome</keyword>
<reference evidence="2 3" key="1">
    <citation type="submission" date="2023-05" db="EMBL/GenBank/DDBJ databases">
        <title>B98-5 Cell Line De Novo Hybrid Assembly: An Optical Mapping Approach.</title>
        <authorList>
            <person name="Kananen K."/>
            <person name="Auerbach J.A."/>
            <person name="Kautto E."/>
            <person name="Blachly J.S."/>
        </authorList>
    </citation>
    <scope>NUCLEOTIDE SEQUENCE [LARGE SCALE GENOMIC DNA]</scope>
    <source>
        <strain evidence="2">B95-8</strain>
        <tissue evidence="2">Cell line</tissue>
    </source>
</reference>
<name>A0ABQ9UHZ5_SAGOE</name>
<protein>
    <submittedName>
        <fullName evidence="2">Uncharacterized protein</fullName>
    </submittedName>
</protein>
<gene>
    <name evidence="2" type="ORF">P7K49_024936</name>
</gene>
<evidence type="ECO:0000313" key="2">
    <source>
        <dbReference type="EMBL" id="KAK2095902.1"/>
    </source>
</evidence>
<organism evidence="2 3">
    <name type="scientific">Saguinus oedipus</name>
    <name type="common">Cotton-top tamarin</name>
    <name type="synonym">Oedipomidas oedipus</name>
    <dbReference type="NCBI Taxonomy" id="9490"/>
    <lineage>
        <taxon>Eukaryota</taxon>
        <taxon>Metazoa</taxon>
        <taxon>Chordata</taxon>
        <taxon>Craniata</taxon>
        <taxon>Vertebrata</taxon>
        <taxon>Euteleostomi</taxon>
        <taxon>Mammalia</taxon>
        <taxon>Eutheria</taxon>
        <taxon>Euarchontoglires</taxon>
        <taxon>Primates</taxon>
        <taxon>Haplorrhini</taxon>
        <taxon>Platyrrhini</taxon>
        <taxon>Cebidae</taxon>
        <taxon>Callitrichinae</taxon>
        <taxon>Saguinus</taxon>
    </lineage>
</organism>
<dbReference type="Proteomes" id="UP001266305">
    <property type="component" value="Unassembled WGS sequence"/>
</dbReference>
<sequence length="181" mass="18672">MAGPHRAPSPGSQQRVGQGRPRGGQSWAGRPEAHGAGTQGGEQSHRMGCGVSRDFSRPRLLSSEHPGGQAGTGVPLAAQTASRRVPDCGRPVHSPLLPPQPEKRPVLRRAATLVSVANIVRVSHSISHGASGKLCEAPACATGGRPLTPQTPPPPGGAERSSTSLPPGQFLVRQSDRGHSD</sequence>
<feature type="region of interest" description="Disordered" evidence="1">
    <location>
        <begin position="127"/>
        <end position="181"/>
    </location>
</feature>
<accession>A0ABQ9UHZ5</accession>
<feature type="compositionally biased region" description="Low complexity" evidence="1">
    <location>
        <begin position="8"/>
        <end position="25"/>
    </location>
</feature>
<proteinExistence type="predicted"/>
<evidence type="ECO:0000256" key="1">
    <source>
        <dbReference type="SAM" id="MobiDB-lite"/>
    </source>
</evidence>
<comment type="caution">
    <text evidence="2">The sequence shown here is derived from an EMBL/GenBank/DDBJ whole genome shotgun (WGS) entry which is preliminary data.</text>
</comment>